<dbReference type="SUPFAM" id="SSF56672">
    <property type="entry name" value="DNA/RNA polymerases"/>
    <property type="match status" value="1"/>
</dbReference>
<accession>A0A4Y2BB10</accession>
<name>A0A4Y2BB10_ARAVE</name>
<evidence type="ECO:0000256" key="1">
    <source>
        <dbReference type="SAM" id="Phobius"/>
    </source>
</evidence>
<dbReference type="AlphaFoldDB" id="A0A4Y2BB10"/>
<dbReference type="Gene3D" id="3.30.420.10">
    <property type="entry name" value="Ribonuclease H-like superfamily/Ribonuclease H"/>
    <property type="match status" value="1"/>
</dbReference>
<dbReference type="InterPro" id="IPR000477">
    <property type="entry name" value="RT_dom"/>
</dbReference>
<dbReference type="GO" id="GO:0003676">
    <property type="term" value="F:nucleic acid binding"/>
    <property type="evidence" value="ECO:0007669"/>
    <property type="project" value="InterPro"/>
</dbReference>
<proteinExistence type="predicted"/>
<feature type="domain" description="RNase H type-1" evidence="3">
    <location>
        <begin position="685"/>
        <end position="813"/>
    </location>
</feature>
<protein>
    <recommendedName>
        <fullName evidence="6">Retrovirus-related Pol polyprotein from type-1 retrotransposable element R1</fullName>
    </recommendedName>
</protein>
<feature type="domain" description="Reverse transcriptase" evidence="2">
    <location>
        <begin position="131"/>
        <end position="530"/>
    </location>
</feature>
<feature type="transmembrane region" description="Helical" evidence="1">
    <location>
        <begin position="62"/>
        <end position="85"/>
    </location>
</feature>
<dbReference type="Gene3D" id="3.30.70.270">
    <property type="match status" value="1"/>
</dbReference>
<organism evidence="4 5">
    <name type="scientific">Araneus ventricosus</name>
    <name type="common">Orbweaver spider</name>
    <name type="synonym">Epeira ventricosa</name>
    <dbReference type="NCBI Taxonomy" id="182803"/>
    <lineage>
        <taxon>Eukaryota</taxon>
        <taxon>Metazoa</taxon>
        <taxon>Ecdysozoa</taxon>
        <taxon>Arthropoda</taxon>
        <taxon>Chelicerata</taxon>
        <taxon>Arachnida</taxon>
        <taxon>Araneae</taxon>
        <taxon>Araneomorphae</taxon>
        <taxon>Entelegynae</taxon>
        <taxon>Araneoidea</taxon>
        <taxon>Araneidae</taxon>
        <taxon>Araneus</taxon>
    </lineage>
</organism>
<keyword evidence="1" id="KW-0812">Transmembrane</keyword>
<dbReference type="InterPro" id="IPR012337">
    <property type="entry name" value="RNaseH-like_sf"/>
</dbReference>
<evidence type="ECO:0000313" key="4">
    <source>
        <dbReference type="EMBL" id="GBL88629.1"/>
    </source>
</evidence>
<keyword evidence="1" id="KW-1133">Transmembrane helix</keyword>
<dbReference type="Proteomes" id="UP000499080">
    <property type="component" value="Unassembled WGS sequence"/>
</dbReference>
<dbReference type="SUPFAM" id="SSF53098">
    <property type="entry name" value="Ribonuclease H-like"/>
    <property type="match status" value="1"/>
</dbReference>
<dbReference type="GO" id="GO:0004523">
    <property type="term" value="F:RNA-DNA hybrid ribonuclease activity"/>
    <property type="evidence" value="ECO:0007669"/>
    <property type="project" value="InterPro"/>
</dbReference>
<dbReference type="InterPro" id="IPR043128">
    <property type="entry name" value="Rev_trsase/Diguanyl_cyclase"/>
</dbReference>
<dbReference type="PROSITE" id="PS50878">
    <property type="entry name" value="RT_POL"/>
    <property type="match status" value="1"/>
</dbReference>
<feature type="transmembrane region" description="Helical" evidence="1">
    <location>
        <begin position="34"/>
        <end position="56"/>
    </location>
</feature>
<dbReference type="CDD" id="cd09276">
    <property type="entry name" value="Rnase_HI_RT_non_LTR"/>
    <property type="match status" value="1"/>
</dbReference>
<dbReference type="Pfam" id="PF00078">
    <property type="entry name" value="RVT_1"/>
    <property type="match status" value="1"/>
</dbReference>
<keyword evidence="1" id="KW-0472">Membrane</keyword>
<dbReference type="OrthoDB" id="6437652at2759"/>
<dbReference type="PANTHER" id="PTHR33332">
    <property type="entry name" value="REVERSE TRANSCRIPTASE DOMAIN-CONTAINING PROTEIN"/>
    <property type="match status" value="1"/>
</dbReference>
<dbReference type="EMBL" id="BGPR01000061">
    <property type="protein sequence ID" value="GBL88629.1"/>
    <property type="molecule type" value="Genomic_DNA"/>
</dbReference>
<dbReference type="GO" id="GO:0042575">
    <property type="term" value="C:DNA polymerase complex"/>
    <property type="evidence" value="ECO:0007669"/>
    <property type="project" value="UniProtKB-ARBA"/>
</dbReference>
<sequence length="920" mass="105491">MSGDRTFASILLAEPSSNGNLVSISSNDFCNNELFLFLTTSCQLMGSGIILILIYYLERNTIFYALTAMVALMIFITFVLSIPKWRSICSSRRRRLASPFWIPSDSIEHFAFSPQLLNSESSRTLFKISSVDAMSQTGNSEVSRGAFKTLKKKPKRYARKFGFWNEDLRRSRNNVNKLFKIYSRHKAANLDLDLIQSSGNAYRRERAFYKKLLLQTKRKAWESFCVNYNERHGFLFKLVFNKNNSDSHIGVNPDGNPNNSFQDKMAFIMNSFFPGHSASDDFFYTPVMDSVEPIKLEDLELVFNNLKGDHNNIIHNNQYGFREGRSCDLAIQNFVDIIREKSQTHHIALISLDIKSAFDNMNWSVLFKLFDDLNFPKFFRNFIFHYLNNRTVSFSNEIVTISRACFRGCPQGSVVAPTIWNIYINPILERNKTSFYTQAFADDLALIISGRTARELEANTNIALAEIAQHLQEIKLSLSVHKCQALVFRSVSSRKFSKRNSTILNRKPTFKINNFSIKISDSLKILGIVLDNKLTWTAHISSLYSKILSLTSNFNRVIRSDWSMNRNILKIWYSTVIEKALLYGASIWGGALTKHHISRLHSFQRVFLLRFTRAYKTTSTNVLNVLTGIPPLHITAKAEFCKFQIWVRRSPSYNHIINNIPLDYNINIRNIPSEQKSIVLPSTIQEADFEVYTDGSRIDNETGLAVCTFQQNDNVSNFLFQLNSYNSVFQAELEAINFACNWALQNNYKINIHTDSLSSILAIQSANSRSGFVYSVKQDIFKARHLVGLSWVKAHVGIPGNEWADQQAKSAINLGIEKLIPAPRSFLRRALKQQILNEWNEYFMNYNSASGARARDFIDKVDFNFLINNKFLIFFLCGHGPFPFYLNRFKLLDSPSCICGEVGDADHYVFSCSLTRLSPF</sequence>
<gene>
    <name evidence="4" type="primary">R1A1-elementORF2_262</name>
    <name evidence="4" type="ORF">AVEN_195626_1</name>
</gene>
<comment type="caution">
    <text evidence="4">The sequence shown here is derived from an EMBL/GenBank/DDBJ whole genome shotgun (WGS) entry which is preliminary data.</text>
</comment>
<evidence type="ECO:0000313" key="5">
    <source>
        <dbReference type="Proteomes" id="UP000499080"/>
    </source>
</evidence>
<evidence type="ECO:0008006" key="6">
    <source>
        <dbReference type="Google" id="ProtNLM"/>
    </source>
</evidence>
<evidence type="ECO:0000259" key="3">
    <source>
        <dbReference type="PROSITE" id="PS50879"/>
    </source>
</evidence>
<dbReference type="GO" id="GO:0071897">
    <property type="term" value="P:DNA biosynthetic process"/>
    <property type="evidence" value="ECO:0007669"/>
    <property type="project" value="UniProtKB-ARBA"/>
</dbReference>
<dbReference type="PROSITE" id="PS50879">
    <property type="entry name" value="RNASE_H_1"/>
    <property type="match status" value="1"/>
</dbReference>
<dbReference type="InterPro" id="IPR036397">
    <property type="entry name" value="RNaseH_sf"/>
</dbReference>
<evidence type="ECO:0000259" key="2">
    <source>
        <dbReference type="PROSITE" id="PS50878"/>
    </source>
</evidence>
<keyword evidence="5" id="KW-1185">Reference proteome</keyword>
<dbReference type="Pfam" id="PF00075">
    <property type="entry name" value="RNase_H"/>
    <property type="match status" value="1"/>
</dbReference>
<reference evidence="4 5" key="1">
    <citation type="journal article" date="2019" name="Sci. Rep.">
        <title>Orb-weaving spider Araneus ventricosus genome elucidates the spidroin gene catalogue.</title>
        <authorList>
            <person name="Kono N."/>
            <person name="Nakamura H."/>
            <person name="Ohtoshi R."/>
            <person name="Moran D.A.P."/>
            <person name="Shinohara A."/>
            <person name="Yoshida Y."/>
            <person name="Fujiwara M."/>
            <person name="Mori M."/>
            <person name="Tomita M."/>
            <person name="Arakawa K."/>
        </authorList>
    </citation>
    <scope>NUCLEOTIDE SEQUENCE [LARGE SCALE GENOMIC DNA]</scope>
</reference>
<dbReference type="InterPro" id="IPR002156">
    <property type="entry name" value="RNaseH_domain"/>
</dbReference>
<dbReference type="InterPro" id="IPR043502">
    <property type="entry name" value="DNA/RNA_pol_sf"/>
</dbReference>